<evidence type="ECO:0000256" key="1">
    <source>
        <dbReference type="SAM" id="MobiDB-lite"/>
    </source>
</evidence>
<protein>
    <submittedName>
        <fullName evidence="2">Uncharacterized protein</fullName>
    </submittedName>
</protein>
<feature type="region of interest" description="Disordered" evidence="1">
    <location>
        <begin position="42"/>
        <end position="72"/>
    </location>
</feature>
<accession>A0A8J2Q6Q2</accession>
<evidence type="ECO:0000313" key="2">
    <source>
        <dbReference type="EMBL" id="CAG9539551.1"/>
    </source>
</evidence>
<proteinExistence type="predicted"/>
<reference evidence="2" key="1">
    <citation type="submission" date="2021-09" db="EMBL/GenBank/DDBJ databases">
        <authorList>
            <consortium name="Pathogen Informatics"/>
        </authorList>
    </citation>
    <scope>NUCLEOTIDE SEQUENCE</scope>
</reference>
<sequence>MQDPDAKEADTYYGMRSTVAFPIKGTTIERKDDFKVPQASADIESELGIKQPDIPDREVQSESTPVQEDSRPVGFSMQNFFQKCQSKFQ</sequence>
<dbReference type="AlphaFoldDB" id="A0A8J2Q6Q2"/>
<dbReference type="Proteomes" id="UP000746747">
    <property type="component" value="Unassembled WGS sequence"/>
</dbReference>
<dbReference type="OrthoDB" id="5838148at2759"/>
<dbReference type="EMBL" id="CAKAEH010001806">
    <property type="protein sequence ID" value="CAG9539551.1"/>
    <property type="molecule type" value="Genomic_DNA"/>
</dbReference>
<gene>
    <name evidence="2" type="ORF">CJOHNSTONI_LOCUS9143</name>
</gene>
<comment type="caution">
    <text evidence="2">The sequence shown here is derived from an EMBL/GenBank/DDBJ whole genome shotgun (WGS) entry which is preliminary data.</text>
</comment>
<evidence type="ECO:0000313" key="3">
    <source>
        <dbReference type="Proteomes" id="UP000746747"/>
    </source>
</evidence>
<organism evidence="2 3">
    <name type="scientific">Cercopithifilaria johnstoni</name>
    <dbReference type="NCBI Taxonomy" id="2874296"/>
    <lineage>
        <taxon>Eukaryota</taxon>
        <taxon>Metazoa</taxon>
        <taxon>Ecdysozoa</taxon>
        <taxon>Nematoda</taxon>
        <taxon>Chromadorea</taxon>
        <taxon>Rhabditida</taxon>
        <taxon>Spirurina</taxon>
        <taxon>Spiruromorpha</taxon>
        <taxon>Filarioidea</taxon>
        <taxon>Onchocercidae</taxon>
        <taxon>Cercopithifilaria</taxon>
    </lineage>
</organism>
<name>A0A8J2Q6Q2_9BILA</name>
<keyword evidence="3" id="KW-1185">Reference proteome</keyword>